<comment type="caution">
    <text evidence="1">The sequence shown here is derived from an EMBL/GenBank/DDBJ whole genome shotgun (WGS) entry which is preliminary data.</text>
</comment>
<protein>
    <recommendedName>
        <fullName evidence="3">SnoaL-like domain-containing protein</fullName>
    </recommendedName>
</protein>
<name>A0ABS6KM86_9MYCO</name>
<evidence type="ECO:0008006" key="3">
    <source>
        <dbReference type="Google" id="ProtNLM"/>
    </source>
</evidence>
<accession>A0ABS6KM86</accession>
<dbReference type="RefSeq" id="WP_217157340.1">
    <property type="nucleotide sequence ID" value="NZ_VOMB01000016.1"/>
</dbReference>
<dbReference type="EMBL" id="VOMB01000016">
    <property type="protein sequence ID" value="MBU9764633.1"/>
    <property type="molecule type" value="Genomic_DNA"/>
</dbReference>
<organism evidence="1 2">
    <name type="scientific">[Mycobacterium] fortunisiensis</name>
    <dbReference type="NCBI Taxonomy" id="2600579"/>
    <lineage>
        <taxon>Bacteria</taxon>
        <taxon>Bacillati</taxon>
        <taxon>Actinomycetota</taxon>
        <taxon>Actinomycetes</taxon>
        <taxon>Mycobacteriales</taxon>
        <taxon>Mycobacteriaceae</taxon>
        <taxon>Mycolicibacterium</taxon>
    </lineage>
</organism>
<evidence type="ECO:0000313" key="2">
    <source>
        <dbReference type="Proteomes" id="UP000812982"/>
    </source>
</evidence>
<reference evidence="1 2" key="1">
    <citation type="journal article" date="2021" name="Sci. Rep.">
        <title>Phenotypic and genomic hallmarks of a novel, potentially pathogenic rapidly growing Mycobacterium species related to the Mycobacterium fortuitum complex.</title>
        <authorList>
            <person name="Gharbi R."/>
            <person name="Khanna V."/>
            <person name="Frigui W."/>
            <person name="Mhenni B."/>
            <person name="Brosch R."/>
            <person name="Mardassi H."/>
        </authorList>
    </citation>
    <scope>NUCLEOTIDE SEQUENCE [LARGE SCALE GENOMIC DNA]</scope>
    <source>
        <strain evidence="1 2">TNTM28</strain>
    </source>
</reference>
<proteinExistence type="predicted"/>
<evidence type="ECO:0000313" key="1">
    <source>
        <dbReference type="EMBL" id="MBU9764633.1"/>
    </source>
</evidence>
<gene>
    <name evidence="1" type="ORF">FR943_12335</name>
</gene>
<dbReference type="Proteomes" id="UP000812982">
    <property type="component" value="Unassembled WGS sequence"/>
</dbReference>
<keyword evidence="2" id="KW-1185">Reference proteome</keyword>
<sequence length="93" mass="10723">MSYHVIDLVRERANERDWELIFDSGPNSDRRTIVWEHPCPGQTGQPMELEVTFNVDGRVVQTEKRQDGVWCQRTSPTDGFASTTVHLETLSMM</sequence>